<dbReference type="SUPFAM" id="SSF54160">
    <property type="entry name" value="Chromo domain-like"/>
    <property type="match status" value="1"/>
</dbReference>
<evidence type="ECO:0000313" key="2">
    <source>
        <dbReference type="Proteomes" id="UP000250235"/>
    </source>
</evidence>
<evidence type="ECO:0008006" key="3">
    <source>
        <dbReference type="Google" id="ProtNLM"/>
    </source>
</evidence>
<dbReference type="Proteomes" id="UP000250235">
    <property type="component" value="Unassembled WGS sequence"/>
</dbReference>
<dbReference type="AlphaFoldDB" id="A0A2Z7ATD8"/>
<organism evidence="1 2">
    <name type="scientific">Dorcoceras hygrometricum</name>
    <dbReference type="NCBI Taxonomy" id="472368"/>
    <lineage>
        <taxon>Eukaryota</taxon>
        <taxon>Viridiplantae</taxon>
        <taxon>Streptophyta</taxon>
        <taxon>Embryophyta</taxon>
        <taxon>Tracheophyta</taxon>
        <taxon>Spermatophyta</taxon>
        <taxon>Magnoliopsida</taxon>
        <taxon>eudicotyledons</taxon>
        <taxon>Gunneridae</taxon>
        <taxon>Pentapetalae</taxon>
        <taxon>asterids</taxon>
        <taxon>lamiids</taxon>
        <taxon>Lamiales</taxon>
        <taxon>Gesneriaceae</taxon>
        <taxon>Didymocarpoideae</taxon>
        <taxon>Trichosporeae</taxon>
        <taxon>Loxocarpinae</taxon>
        <taxon>Dorcoceras</taxon>
    </lineage>
</organism>
<proteinExistence type="predicted"/>
<sequence length="85" mass="10036">MVGAIDEYTVAQLKEYEVHWKEKPLEEGTWEGAVDFQTQCPYTSLGDKAGLREEDIVRRINRPRPKVTHVYTRRPKAQEKSRQYK</sequence>
<gene>
    <name evidence="1" type="ORF">F511_19692</name>
</gene>
<dbReference type="InterPro" id="IPR016197">
    <property type="entry name" value="Chromo-like_dom_sf"/>
</dbReference>
<accession>A0A2Z7ATD8</accession>
<keyword evidence="2" id="KW-1185">Reference proteome</keyword>
<dbReference type="EMBL" id="KV014365">
    <property type="protein sequence ID" value="KZV22472.1"/>
    <property type="molecule type" value="Genomic_DNA"/>
</dbReference>
<evidence type="ECO:0000313" key="1">
    <source>
        <dbReference type="EMBL" id="KZV22472.1"/>
    </source>
</evidence>
<protein>
    <recommendedName>
        <fullName evidence="3">Chromo domain-containing protein</fullName>
    </recommendedName>
</protein>
<reference evidence="1 2" key="1">
    <citation type="journal article" date="2015" name="Proc. Natl. Acad. Sci. U.S.A.">
        <title>The resurrection genome of Boea hygrometrica: A blueprint for survival of dehydration.</title>
        <authorList>
            <person name="Xiao L."/>
            <person name="Yang G."/>
            <person name="Zhang L."/>
            <person name="Yang X."/>
            <person name="Zhao S."/>
            <person name="Ji Z."/>
            <person name="Zhou Q."/>
            <person name="Hu M."/>
            <person name="Wang Y."/>
            <person name="Chen M."/>
            <person name="Xu Y."/>
            <person name="Jin H."/>
            <person name="Xiao X."/>
            <person name="Hu G."/>
            <person name="Bao F."/>
            <person name="Hu Y."/>
            <person name="Wan P."/>
            <person name="Li L."/>
            <person name="Deng X."/>
            <person name="Kuang T."/>
            <person name="Xiang C."/>
            <person name="Zhu J.K."/>
            <person name="Oliver M.J."/>
            <person name="He Y."/>
        </authorList>
    </citation>
    <scope>NUCLEOTIDE SEQUENCE [LARGE SCALE GENOMIC DNA]</scope>
    <source>
        <strain evidence="2">cv. XS01</strain>
    </source>
</reference>
<name>A0A2Z7ATD8_9LAMI</name>